<protein>
    <submittedName>
        <fullName evidence="5">Oxidoreductase YdhF</fullName>
        <ecNumber evidence="5">1.-.-.-</ecNumber>
    </submittedName>
</protein>
<evidence type="ECO:0000313" key="5">
    <source>
        <dbReference type="EMBL" id="KIP22684.1"/>
    </source>
</evidence>
<dbReference type="SUPFAM" id="SSF51430">
    <property type="entry name" value="NAD(P)-linked oxidoreductase"/>
    <property type="match status" value="1"/>
</dbReference>
<dbReference type="PANTHER" id="PTHR43364">
    <property type="entry name" value="NADH-SPECIFIC METHYLGLYOXAL REDUCTASE-RELATED"/>
    <property type="match status" value="1"/>
</dbReference>
<dbReference type="CDD" id="cd19092">
    <property type="entry name" value="AKR_BsYcsN_EcYdhF-like"/>
    <property type="match status" value="1"/>
</dbReference>
<dbReference type="InterPro" id="IPR020471">
    <property type="entry name" value="AKR"/>
</dbReference>
<dbReference type="PANTHER" id="PTHR43364:SF1">
    <property type="entry name" value="OXIDOREDUCTASE YDHF"/>
    <property type="match status" value="1"/>
</dbReference>
<dbReference type="PRINTS" id="PR00069">
    <property type="entry name" value="ALDKETRDTASE"/>
</dbReference>
<dbReference type="EC" id="1.-.-.-" evidence="5"/>
<accession>A0A0D0HRG1</accession>
<dbReference type="InterPro" id="IPR023210">
    <property type="entry name" value="NADP_OxRdtase_dom"/>
</dbReference>
<evidence type="ECO:0000256" key="3">
    <source>
        <dbReference type="ARBA" id="ARBA00038157"/>
    </source>
</evidence>
<comment type="similarity">
    <text evidence="3">Belongs to the aldo/keto reductase family. Aldo/keto reductase 2 subfamily.</text>
</comment>
<dbReference type="Proteomes" id="UP000032047">
    <property type="component" value="Unassembled WGS sequence"/>
</dbReference>
<proteinExistence type="inferred from homology"/>
<name>A0A0D0HRG1_9BACL</name>
<dbReference type="InterPro" id="IPR036812">
    <property type="entry name" value="NAD(P)_OxRdtase_dom_sf"/>
</dbReference>
<keyword evidence="6" id="KW-1185">Reference proteome</keyword>
<evidence type="ECO:0000256" key="2">
    <source>
        <dbReference type="ARBA" id="ARBA00023002"/>
    </source>
</evidence>
<feature type="domain" description="NADP-dependent oxidoreductase" evidence="4">
    <location>
        <begin position="27"/>
        <end position="308"/>
    </location>
</feature>
<evidence type="ECO:0000259" key="4">
    <source>
        <dbReference type="Pfam" id="PF00248"/>
    </source>
</evidence>
<organism evidence="5 6">
    <name type="scientific">Anoxybacillus ayderensis</name>
    <dbReference type="NCBI Taxonomy" id="265546"/>
    <lineage>
        <taxon>Bacteria</taxon>
        <taxon>Bacillati</taxon>
        <taxon>Bacillota</taxon>
        <taxon>Bacilli</taxon>
        <taxon>Bacillales</taxon>
        <taxon>Anoxybacillaceae</taxon>
        <taxon>Anoxybacillus</taxon>
    </lineage>
</organism>
<evidence type="ECO:0000313" key="6">
    <source>
        <dbReference type="Proteomes" id="UP000032047"/>
    </source>
</evidence>
<reference evidence="5 6" key="1">
    <citation type="submission" date="2015-01" db="EMBL/GenBank/DDBJ databases">
        <title>Genome sequence of Anoxybacillus ayderensis strain AB04.</title>
        <authorList>
            <person name="Belduz A.O."/>
            <person name="Canakci S."/>
            <person name="Chan K.-G."/>
            <person name="Kahar U.M."/>
            <person name="Yaakob A.S."/>
            <person name="Chan C.S."/>
            <person name="Goh K.M."/>
        </authorList>
    </citation>
    <scope>NUCLEOTIDE SEQUENCE [LARGE SCALE GENOMIC DNA]</scope>
    <source>
        <strain evidence="5 6">AB04</strain>
    </source>
</reference>
<dbReference type="FunFam" id="3.20.20.100:FF:000008">
    <property type="entry name" value="Aldo/keto reductase family oxidoreductase"/>
    <property type="match status" value="1"/>
</dbReference>
<dbReference type="Pfam" id="PF00248">
    <property type="entry name" value="Aldo_ket_red"/>
    <property type="match status" value="1"/>
</dbReference>
<dbReference type="GO" id="GO:0005829">
    <property type="term" value="C:cytosol"/>
    <property type="evidence" value="ECO:0007669"/>
    <property type="project" value="TreeGrafter"/>
</dbReference>
<dbReference type="AlphaFoldDB" id="A0A0D0HRG1"/>
<dbReference type="EMBL" id="JXTG01000001">
    <property type="protein sequence ID" value="KIP22684.1"/>
    <property type="molecule type" value="Genomic_DNA"/>
</dbReference>
<dbReference type="GO" id="GO:0016491">
    <property type="term" value="F:oxidoreductase activity"/>
    <property type="evidence" value="ECO:0007669"/>
    <property type="project" value="UniProtKB-KW"/>
</dbReference>
<dbReference type="PATRIC" id="fig|265546.4.peg.379"/>
<dbReference type="InterPro" id="IPR050523">
    <property type="entry name" value="AKR_Detox_Biosynth"/>
</dbReference>
<comment type="caution">
    <text evidence="5">The sequence shown here is derived from an EMBL/GenBank/DDBJ whole genome shotgun (WGS) entry which is preliminary data.</text>
</comment>
<keyword evidence="1" id="KW-0521">NADP</keyword>
<gene>
    <name evidence="5" type="ORF">JV16_00364</name>
</gene>
<keyword evidence="2 5" id="KW-0560">Oxidoreductase</keyword>
<sequence>MIPWHFNMEDGQMKRINIGNSGLIASEIVLGCMRISEMSVSELSRYIDEALGAGITMFDHADIYGKGRCEELFGEVLASRPHLRERIHIQSKCSIRDGYYDLSKEHILTSVDGILKRLQTDYLDMLLLHRPDTLMELEEVAEAFDCLHASGKVRHFGVSNFNSMQIELLQAYVKQPIIANQMQFSIMHANLVTSGIQANTLFDGAPNRDGHILEYCRLKHITIQAWSPFQYGFFEGVFIDNEQFPEVNEVLGRLAEEKGVSKSAIAVAWILRHPANMQVIVGTTNSARLKDICQASHVQLSRQEWYEIYRAAGHRLP</sequence>
<evidence type="ECO:0000256" key="1">
    <source>
        <dbReference type="ARBA" id="ARBA00022857"/>
    </source>
</evidence>
<dbReference type="Gene3D" id="3.20.20.100">
    <property type="entry name" value="NADP-dependent oxidoreductase domain"/>
    <property type="match status" value="1"/>
</dbReference>